<dbReference type="InterPro" id="IPR024410">
    <property type="entry name" value="Phage_TAC_12"/>
</dbReference>
<comment type="caution">
    <text evidence="1">The sequence shown here is derived from an EMBL/GenBank/DDBJ whole genome shotgun (WGS) entry which is preliminary data.</text>
</comment>
<dbReference type="Pfam" id="PF12363">
    <property type="entry name" value="Phage_TAC_12"/>
    <property type="match status" value="1"/>
</dbReference>
<protein>
    <submittedName>
        <fullName evidence="1">Tail assembly chaperone</fullName>
    </submittedName>
</protein>
<gene>
    <name evidence="1" type="ORF">PTZ04_21290</name>
</gene>
<reference evidence="1 2" key="1">
    <citation type="submission" date="2023-02" db="EMBL/GenBank/DDBJ databases">
        <title>Comparative genome analysis of Eubacterium limosum species.</title>
        <authorList>
            <person name="Bak J.E."/>
        </authorList>
    </citation>
    <scope>NUCLEOTIDE SEQUENCE [LARGE SCALE GENOMIC DNA]</scope>
    <source>
        <strain evidence="1 2">KGMB01548</strain>
    </source>
</reference>
<keyword evidence="2" id="KW-1185">Reference proteome</keyword>
<organism evidence="1 2">
    <name type="scientific">Eubacterium limosum</name>
    <dbReference type="NCBI Taxonomy" id="1736"/>
    <lineage>
        <taxon>Bacteria</taxon>
        <taxon>Bacillati</taxon>
        <taxon>Bacillota</taxon>
        <taxon>Clostridia</taxon>
        <taxon>Eubacteriales</taxon>
        <taxon>Eubacteriaceae</taxon>
        <taxon>Eubacterium</taxon>
    </lineage>
</organism>
<name>A0ABT5UV12_EUBLI</name>
<dbReference type="RefSeq" id="WP_274703058.1">
    <property type="nucleotide sequence ID" value="NZ_CP171347.1"/>
</dbReference>
<dbReference type="Proteomes" id="UP001215087">
    <property type="component" value="Unassembled WGS sequence"/>
</dbReference>
<evidence type="ECO:0000313" key="1">
    <source>
        <dbReference type="EMBL" id="MDE1472800.1"/>
    </source>
</evidence>
<proteinExistence type="predicted"/>
<dbReference type="EMBL" id="JAQSVD010000020">
    <property type="protein sequence ID" value="MDE1472800.1"/>
    <property type="molecule type" value="Genomic_DNA"/>
</dbReference>
<sequence>MELTIKNTVYQFKAGFGFLREANKRAQADVPGTKQKQDIGLKFLVAGLIDGSAEALLDTLDLLNLGMEPRVSKEDLEEYLEDPKNSIDELFKTVLDFLSKSNITRREVTNFMAEVEKKAKEDAAKVTKNP</sequence>
<accession>A0ABT5UV12</accession>
<evidence type="ECO:0000313" key="2">
    <source>
        <dbReference type="Proteomes" id="UP001215087"/>
    </source>
</evidence>